<evidence type="ECO:0000313" key="2">
    <source>
        <dbReference type="EMBL" id="OPH33803.1"/>
    </source>
</evidence>
<comment type="caution">
    <text evidence="2">The sequence shown here is derived from an EMBL/GenBank/DDBJ whole genome shotgun (WGS) entry which is preliminary data.</text>
</comment>
<organism evidence="2 3">
    <name type="scientific">Moraxella lacunata</name>
    <dbReference type="NCBI Taxonomy" id="477"/>
    <lineage>
        <taxon>Bacteria</taxon>
        <taxon>Pseudomonadati</taxon>
        <taxon>Pseudomonadota</taxon>
        <taxon>Gammaproteobacteria</taxon>
        <taxon>Moraxellales</taxon>
        <taxon>Moraxellaceae</taxon>
        <taxon>Moraxella</taxon>
    </lineage>
</organism>
<accession>A0A1V4GMF5</accession>
<protein>
    <submittedName>
        <fullName evidence="2">Uncharacterized protein</fullName>
    </submittedName>
</protein>
<evidence type="ECO:0000313" key="3">
    <source>
        <dbReference type="Proteomes" id="UP000191025"/>
    </source>
</evidence>
<feature type="signal peptide" evidence="1">
    <location>
        <begin position="1"/>
        <end position="20"/>
    </location>
</feature>
<feature type="chain" id="PRO_5010722363" evidence="1">
    <location>
        <begin position="21"/>
        <end position="68"/>
    </location>
</feature>
<gene>
    <name evidence="2" type="ORF">B5J94_12400</name>
</gene>
<name>A0A1V4GMF5_MORLA</name>
<sequence>MTFKYTALACSLAAALALTACGNDDKATTATDNATPATSDKTLTVVTPWEITNADPIISSFFHHWSLS</sequence>
<keyword evidence="1" id="KW-0732">Signal</keyword>
<proteinExistence type="predicted"/>
<dbReference type="RefSeq" id="WP_062499002.1">
    <property type="nucleotide sequence ID" value="NZ_MXAN01000100.1"/>
</dbReference>
<dbReference type="Proteomes" id="UP000191025">
    <property type="component" value="Unassembled WGS sequence"/>
</dbReference>
<dbReference type="PROSITE" id="PS51257">
    <property type="entry name" value="PROKAR_LIPOPROTEIN"/>
    <property type="match status" value="1"/>
</dbReference>
<reference evidence="3" key="1">
    <citation type="submission" date="2017-03" db="EMBL/GenBank/DDBJ databases">
        <title>Draft genome sequence of Moraxella equi CCUG 4950T type strain.</title>
        <authorList>
            <person name="Salva-Serra F."/>
            <person name="Engstrom-Jakobsson H."/>
            <person name="Thorell K."/>
            <person name="Jaen-Luchoro D."/>
            <person name="Gonzales-Siles L."/>
            <person name="Karlsson R."/>
            <person name="Yazdan S."/>
            <person name="Boulund F."/>
            <person name="Johnning A."/>
            <person name="Engstrand L."/>
            <person name="Kristiansson E."/>
            <person name="Moore E."/>
        </authorList>
    </citation>
    <scope>NUCLEOTIDE SEQUENCE [LARGE SCALE GENOMIC DNA]</scope>
    <source>
        <strain evidence="3">CCUG 4441</strain>
    </source>
</reference>
<evidence type="ECO:0000256" key="1">
    <source>
        <dbReference type="SAM" id="SignalP"/>
    </source>
</evidence>
<dbReference type="AlphaFoldDB" id="A0A1V4GMF5"/>
<dbReference type="EMBL" id="MXAN01000100">
    <property type="protein sequence ID" value="OPH33803.1"/>
    <property type="molecule type" value="Genomic_DNA"/>
</dbReference>